<dbReference type="GO" id="GO:0055085">
    <property type="term" value="P:transmembrane transport"/>
    <property type="evidence" value="ECO:0007669"/>
    <property type="project" value="InterPro"/>
</dbReference>
<dbReference type="Gene3D" id="1.10.3720.10">
    <property type="entry name" value="MetI-like"/>
    <property type="match status" value="1"/>
</dbReference>
<feature type="transmembrane region" description="Helical" evidence="7">
    <location>
        <begin position="234"/>
        <end position="260"/>
    </location>
</feature>
<keyword evidence="4 7" id="KW-0812">Transmembrane</keyword>
<evidence type="ECO:0000256" key="7">
    <source>
        <dbReference type="RuleBase" id="RU363032"/>
    </source>
</evidence>
<sequence>MKNYVKKLCILCHYELQIMIKKARKSKACYLFLAPYAILFTMFYILPVCTSIFFSFTYYNILEVPKYIGLHNYINLIMQDDIFLTAIKNTFLIAVITGPLGYIMAFLFAWLINELPRWLRTIAVIVFYAPSIAGNVFVIFSIFFRGDAYGYVNALFMNAGIIGSPILWLTNPQYMLSVCMIVILWMSLGTGFLSFVAGLQGVDNAQLEAGYMDGVKNRWQELWYITLPNMKPMLMFGAVMTITQAFGVCDVTMALCGYPSTDYAARTVVTHLYDYGFSRFEMGYASAIATTLFLIMILCNKAIQSLLRRVGT</sequence>
<evidence type="ECO:0000313" key="9">
    <source>
        <dbReference type="EMBL" id="PXV95857.1"/>
    </source>
</evidence>
<accession>A0A255I6S3</accession>
<evidence type="ECO:0000256" key="2">
    <source>
        <dbReference type="ARBA" id="ARBA00022448"/>
    </source>
</evidence>
<dbReference type="Pfam" id="PF00528">
    <property type="entry name" value="BPD_transp_1"/>
    <property type="match status" value="1"/>
</dbReference>
<dbReference type="GO" id="GO:0005886">
    <property type="term" value="C:plasma membrane"/>
    <property type="evidence" value="ECO:0007669"/>
    <property type="project" value="UniProtKB-SubCell"/>
</dbReference>
<proteinExistence type="inferred from homology"/>
<dbReference type="InterPro" id="IPR000515">
    <property type="entry name" value="MetI-like"/>
</dbReference>
<evidence type="ECO:0000256" key="1">
    <source>
        <dbReference type="ARBA" id="ARBA00004651"/>
    </source>
</evidence>
<dbReference type="InterPro" id="IPR051393">
    <property type="entry name" value="ABC_transporter_permease"/>
</dbReference>
<feature type="transmembrane region" description="Helical" evidence="7">
    <location>
        <begin position="174"/>
        <end position="197"/>
    </location>
</feature>
<dbReference type="CDD" id="cd06261">
    <property type="entry name" value="TM_PBP2"/>
    <property type="match status" value="1"/>
</dbReference>
<name>A0A255I6S3_9FIRM</name>
<evidence type="ECO:0000256" key="6">
    <source>
        <dbReference type="ARBA" id="ARBA00023136"/>
    </source>
</evidence>
<dbReference type="PANTHER" id="PTHR30193:SF37">
    <property type="entry name" value="INNER MEMBRANE ABC TRANSPORTER PERMEASE PROTEIN YCJO"/>
    <property type="match status" value="1"/>
</dbReference>
<dbReference type="RefSeq" id="WP_094378880.1">
    <property type="nucleotide sequence ID" value="NZ_NOKA02000001.1"/>
</dbReference>
<protein>
    <submittedName>
        <fullName evidence="9">Carbohydrate ABC transporter membrane protein 1 (CUT1 family)</fullName>
    </submittedName>
    <submittedName>
        <fullName evidence="10">Sugar ABC transporter permease</fullName>
    </submittedName>
</protein>
<feature type="transmembrane region" description="Helical" evidence="7">
    <location>
        <begin position="91"/>
        <end position="112"/>
    </location>
</feature>
<reference evidence="10" key="3">
    <citation type="submission" date="2018-07" db="EMBL/GenBank/DDBJ databases">
        <authorList>
            <person name="Quirk P.G."/>
            <person name="Krulwich T.A."/>
        </authorList>
    </citation>
    <scope>NUCLEOTIDE SEQUENCE</scope>
    <source>
        <strain evidence="10">CCRI-19302</strain>
    </source>
</reference>
<feature type="transmembrane region" description="Helical" evidence="7">
    <location>
        <begin position="151"/>
        <end position="168"/>
    </location>
</feature>
<feature type="transmembrane region" description="Helical" evidence="7">
    <location>
        <begin position="280"/>
        <end position="299"/>
    </location>
</feature>
<dbReference type="OrthoDB" id="9783627at2"/>
<dbReference type="PROSITE" id="PS50928">
    <property type="entry name" value="ABC_TM1"/>
    <property type="match status" value="1"/>
</dbReference>
<dbReference type="AlphaFoldDB" id="A0A255I6S3"/>
<feature type="transmembrane region" description="Helical" evidence="7">
    <location>
        <begin position="28"/>
        <end position="46"/>
    </location>
</feature>
<dbReference type="SUPFAM" id="SSF161098">
    <property type="entry name" value="MetI-like"/>
    <property type="match status" value="1"/>
</dbReference>
<keyword evidence="3" id="KW-1003">Cell membrane</keyword>
<feature type="domain" description="ABC transmembrane type-1" evidence="8">
    <location>
        <begin position="87"/>
        <end position="303"/>
    </location>
</feature>
<dbReference type="Proteomes" id="UP000247523">
    <property type="component" value="Unassembled WGS sequence"/>
</dbReference>
<keyword evidence="5 7" id="KW-1133">Transmembrane helix</keyword>
<evidence type="ECO:0000313" key="10">
    <source>
        <dbReference type="EMBL" id="RDY33085.1"/>
    </source>
</evidence>
<feature type="transmembrane region" description="Helical" evidence="7">
    <location>
        <begin position="52"/>
        <end position="70"/>
    </location>
</feature>
<evidence type="ECO:0000256" key="4">
    <source>
        <dbReference type="ARBA" id="ARBA00022692"/>
    </source>
</evidence>
<dbReference type="PANTHER" id="PTHR30193">
    <property type="entry name" value="ABC TRANSPORTER PERMEASE PROTEIN"/>
    <property type="match status" value="1"/>
</dbReference>
<reference evidence="10 11" key="1">
    <citation type="journal article" date="2017" name="Genome Announc.">
        <title>Draft Genome Sequence of a Sporulating and Motile Strain of Lachnotalea glycerini Isolated from Water in Quebec City, Canada.</title>
        <authorList>
            <person name="Maheux A.F."/>
            <person name="Boudreau D.K."/>
            <person name="Berube E."/>
            <person name="Boissinot M."/>
            <person name="Raymond F."/>
            <person name="Brodeur S."/>
            <person name="Corbeil J."/>
            <person name="Isabel S."/>
            <person name="Omar R.F."/>
            <person name="Bergeron M.G."/>
        </authorList>
    </citation>
    <scope>NUCLEOTIDE SEQUENCE [LARGE SCALE GENOMIC DNA]</scope>
    <source>
        <strain evidence="10 11">CCRI-19302</strain>
    </source>
</reference>
<evidence type="ECO:0000313" key="12">
    <source>
        <dbReference type="Proteomes" id="UP000247523"/>
    </source>
</evidence>
<dbReference type="EMBL" id="QICS01000001">
    <property type="protein sequence ID" value="PXV95857.1"/>
    <property type="molecule type" value="Genomic_DNA"/>
</dbReference>
<keyword evidence="6 7" id="KW-0472">Membrane</keyword>
<dbReference type="InterPro" id="IPR035906">
    <property type="entry name" value="MetI-like_sf"/>
</dbReference>
<organism evidence="10 11">
    <name type="scientific">Lachnotalea glycerini</name>
    <dbReference type="NCBI Taxonomy" id="1763509"/>
    <lineage>
        <taxon>Bacteria</taxon>
        <taxon>Bacillati</taxon>
        <taxon>Bacillota</taxon>
        <taxon>Clostridia</taxon>
        <taxon>Lachnospirales</taxon>
        <taxon>Lachnospiraceae</taxon>
        <taxon>Lachnotalea</taxon>
    </lineage>
</organism>
<comment type="caution">
    <text evidence="10">The sequence shown here is derived from an EMBL/GenBank/DDBJ whole genome shotgun (WGS) entry which is preliminary data.</text>
</comment>
<comment type="subcellular location">
    <subcellularLocation>
        <location evidence="1 7">Cell membrane</location>
        <topology evidence="1 7">Multi-pass membrane protein</topology>
    </subcellularLocation>
</comment>
<keyword evidence="11" id="KW-1185">Reference proteome</keyword>
<evidence type="ECO:0000256" key="5">
    <source>
        <dbReference type="ARBA" id="ARBA00022989"/>
    </source>
</evidence>
<evidence type="ECO:0000313" key="11">
    <source>
        <dbReference type="Proteomes" id="UP000216411"/>
    </source>
</evidence>
<gene>
    <name evidence="9" type="ORF">C8E03_101488</name>
    <name evidence="10" type="ORF">CG710_000740</name>
</gene>
<evidence type="ECO:0000259" key="8">
    <source>
        <dbReference type="PROSITE" id="PS50928"/>
    </source>
</evidence>
<reference evidence="9 12" key="2">
    <citation type="submission" date="2018-05" db="EMBL/GenBank/DDBJ databases">
        <title>Genomic Encyclopedia of Type Strains, Phase IV (KMG-IV): sequencing the most valuable type-strain genomes for metagenomic binning, comparative biology and taxonomic classification.</title>
        <authorList>
            <person name="Goeker M."/>
        </authorList>
    </citation>
    <scope>NUCLEOTIDE SEQUENCE [LARGE SCALE GENOMIC DNA]</scope>
    <source>
        <strain evidence="9 12">DSM 28816</strain>
    </source>
</reference>
<evidence type="ECO:0000256" key="3">
    <source>
        <dbReference type="ARBA" id="ARBA00022475"/>
    </source>
</evidence>
<dbReference type="EMBL" id="NOKA02000001">
    <property type="protein sequence ID" value="RDY33085.1"/>
    <property type="molecule type" value="Genomic_DNA"/>
</dbReference>
<dbReference type="Proteomes" id="UP000216411">
    <property type="component" value="Unassembled WGS sequence"/>
</dbReference>
<feature type="transmembrane region" description="Helical" evidence="7">
    <location>
        <begin position="118"/>
        <end position="144"/>
    </location>
</feature>
<comment type="similarity">
    <text evidence="7">Belongs to the binding-protein-dependent transport system permease family.</text>
</comment>
<keyword evidence="2 7" id="KW-0813">Transport</keyword>